<dbReference type="InterPro" id="IPR000504">
    <property type="entry name" value="RRM_dom"/>
</dbReference>
<dbReference type="GO" id="GO:0060335">
    <property type="term" value="P:positive regulation of type II interferon-mediated signaling pathway"/>
    <property type="evidence" value="ECO:0007669"/>
    <property type="project" value="TreeGrafter"/>
</dbReference>
<dbReference type="PROSITE" id="PS51154">
    <property type="entry name" value="MACRO"/>
    <property type="match status" value="3"/>
</dbReference>
<dbReference type="SUPFAM" id="SSF117839">
    <property type="entry name" value="WWE domain"/>
    <property type="match status" value="1"/>
</dbReference>
<sequence>MLEVSGFGKQTSVGVIERFFQSDDKTGAKAVNVKYNRLTALVEYADAVDLEKVLNKHKATPFKLENEELTVRNISIGGNSEEDYKSCKRKTNVIDKANDFLSNDTLQDDMPGVNPYEVIVNGINTDIMCQESITMFLLWASGDKNMVTDVFPCETNSSILVRFKNIIDYGKMELNISRRRLEDVRLNLEPVYLTRTIMVENVPTFLDKNDLKQHFQSKKSGGGNIESNGVELNKEKENALITFKTHEEMNSVCSKKHSLGTANVIVTPYYTYLGKDVSKDKHAKNYQHPDETRYKRSILDTKTNTIEVRGNNLQSELLSPFFRNKNKSGGDQSARCCMMSENVALVTFDTAEVAERVLNKQIRRIGSQMEPVEITASSPRKISPNEKDTDKKSIGIRNVPSTVTKDGLGYYLEVLHGHYRNIRYCQEQGKILVEFEREVKDIDHLKKNAARNTLGNAKVTIESVPPMRAVQVYNVSRQTTIDCLYLYFSMSNLWGSGGGHIERIKLNREENYAIIHFVEETVAKRVITKSPHVLNGNEMKARAFFTFLGPTDEEFDTSTPRVDLPKPLKIDLKTPSLLGRFLETQKDHVTKLASIVKGKHGELVLQQGQIEIKCTIDRDAKEAHRLCKDWKKDIQDIIGGWTKRFKQSTLNVDKLIIPKMRSEQNKDELKCVFLQEVSSGFELCGETTSIAIALEKLKNIRDRIVLDMDRQNRKMNKTIRLKKWESKFLRLNTIDQIIKERFGDVDVEICERDGQINDMVLNGVPESSERAQEFLMEFLKTHVVKKDRMSTAKLDFLKTKQCEEYIEENFQKNELKCAWTVTNCEICVYCNTEEECDKALTAINGYIVENTIQIPEESVDVLQTDNWKQKCTAINAENNGLVQVKTCNNVTVISISEISRKVKDNLEAYLKENMILRESITSNGGTILFIGTNHEVTVADIEKKYKTVRIRYKIGAGVVSIEGAQNELSSAKADVLELINRIVNKSIRVDKFGMSSYFRSSEGGIYLVQLGKREGCIFTVDDKLIKVARGGRFSDENDASPENLRQDGPGDNIKDSSDIEGHLVINGRVHIILEKGNMVDQKVDILVNSTKKSLDLSTGVLSKSILKVAGREIQEECLKKKPNGIEYGEVCSTRGYNIKSCAGVYHCVCKSYKDPECEKTIRQIINACLKRVAEKRHKSIAFPALGSGGLCVPKEKVAKWMCSEVIKFTENNKDSTLERVVFVVYHKDMDIFQAFENEITVQKRLQRSSQNPMISGGASYIPNKDKDYNSSSESDDDQNPSDTKKDYYRGNDPDMVILKSGQCIGLIEGELAISKVDVIVNSTNTQLKLDRGAVSSSLLLAAGSELQDECRMKYPQGLKHGEIAVTNTKGRLHCKHLYHGICRDWNTDKSASKESVENIIRKCLEIASSYNVKSMAFPALGTGKLGIPGDVAAFMMYDGIKRFFEEKPKSSIKTINVVVYHKDHSTINAFRAKKDELLESTTSPFSSQPRPSHKDNRYPSGEGKRRFGRHTKYRERKNEADETSLKTIKDGHEVKLGGIYLQVITGDITNSPTDAIINSTNHRLDLSKGAVARAISKAGGDKLNNECRKIGSVDVDGFAVTHGGKMQCKTVIHMDVTSSRKDWKEMVIACLEKTEALKLSSVAFPALGTGSMMVSPENIARQMIGGIAEFDNKVQPRHVNLVKIFVFQKVHAKPFSDAMQALIGQTDSYTTPQIGGKGPRGGWSKTNENGKPVLPKTVSRHGKEKDTVVSTIAIYSDREERIQEAEKSLVDHMNNIYKEEEMHVKEIAMIDEQKINDEADTNNIWLEIKGNTIRFRGLKDNVMAMENYLQKLILQAISDAREKEKYQHEMTALRELARRIQWKFIDTDGTEKSYSLQLNKKIEDAKNGKSQIYQYKRNGKDCEIDFVAMTDTDISSKESFDIIRLTPTEGDIQLPGSWSDDYRGMKMITVPLNLGKEYDATAKLFLDSMQQAKKIPQIKEIRRIQNPTRYRQYVVSRKEMRRKIGASNVTIERTLFHGTDANAIDNINNDGFNRSYCGKNATRFGKGVYFAVSAAYSDLFARPQPDGTKNMYIAKVLTGHYTKGHPDMVVPPKLPSGNDRYDTVVDDFKQPNMYVTFHDSQAYPEYLLAYT</sequence>
<dbReference type="OrthoDB" id="6159649at2759"/>
<feature type="compositionally biased region" description="Polar residues" evidence="6">
    <location>
        <begin position="1480"/>
        <end position="1490"/>
    </location>
</feature>
<dbReference type="Pfam" id="PF00644">
    <property type="entry name" value="PARP"/>
    <property type="match status" value="1"/>
</dbReference>
<dbReference type="Gene3D" id="3.30.70.330">
    <property type="match status" value="3"/>
</dbReference>
<dbReference type="SMART" id="SM00360">
    <property type="entry name" value="RRM"/>
    <property type="match status" value="3"/>
</dbReference>
<dbReference type="Proteomes" id="UP000749559">
    <property type="component" value="Unassembled WGS sequence"/>
</dbReference>
<organism evidence="7 8">
    <name type="scientific">Owenia fusiformis</name>
    <name type="common">Polychaete worm</name>
    <dbReference type="NCBI Taxonomy" id="6347"/>
    <lineage>
        <taxon>Eukaryota</taxon>
        <taxon>Metazoa</taxon>
        <taxon>Spiralia</taxon>
        <taxon>Lophotrochozoa</taxon>
        <taxon>Annelida</taxon>
        <taxon>Polychaeta</taxon>
        <taxon>Sedentaria</taxon>
        <taxon>Canalipalpata</taxon>
        <taxon>Sabellida</taxon>
        <taxon>Oweniida</taxon>
        <taxon>Oweniidae</taxon>
        <taxon>Owenia</taxon>
    </lineage>
</organism>
<feature type="compositionally biased region" description="Basic and acidic residues" evidence="6">
    <location>
        <begin position="383"/>
        <end position="393"/>
    </location>
</feature>
<dbReference type="PANTHER" id="PTHR14453">
    <property type="entry name" value="PARP/ZINC FINGER CCCH TYPE DOMAIN CONTAINING PROTEIN"/>
    <property type="match status" value="1"/>
</dbReference>
<dbReference type="InterPro" id="IPR012677">
    <property type="entry name" value="Nucleotide-bd_a/b_plait_sf"/>
</dbReference>
<dbReference type="Pfam" id="PF23085">
    <property type="entry name" value="RRM_PARP14_3"/>
    <property type="match status" value="2"/>
</dbReference>
<feature type="compositionally biased region" description="Basic and acidic residues" evidence="6">
    <location>
        <begin position="1492"/>
        <end position="1505"/>
    </location>
</feature>
<dbReference type="PROSITE" id="PS50918">
    <property type="entry name" value="WWE"/>
    <property type="match status" value="1"/>
</dbReference>
<dbReference type="GO" id="GO:0003714">
    <property type="term" value="F:transcription corepressor activity"/>
    <property type="evidence" value="ECO:0007669"/>
    <property type="project" value="TreeGrafter"/>
</dbReference>
<dbReference type="GO" id="GO:0044389">
    <property type="term" value="F:ubiquitin-like protein ligase binding"/>
    <property type="evidence" value="ECO:0007669"/>
    <property type="project" value="TreeGrafter"/>
</dbReference>
<keyword evidence="3" id="KW-0808">Transferase</keyword>
<keyword evidence="8" id="KW-1185">Reference proteome</keyword>
<evidence type="ECO:0000256" key="1">
    <source>
        <dbReference type="ARBA" id="ARBA00004123"/>
    </source>
</evidence>
<dbReference type="GO" id="GO:0010629">
    <property type="term" value="P:negative regulation of gene expression"/>
    <property type="evidence" value="ECO:0007669"/>
    <property type="project" value="TreeGrafter"/>
</dbReference>
<dbReference type="InterPro" id="IPR043472">
    <property type="entry name" value="Macro_dom-like"/>
</dbReference>
<dbReference type="SUPFAM" id="SSF52949">
    <property type="entry name" value="Macro domain-like"/>
    <property type="match status" value="3"/>
</dbReference>
<feature type="region of interest" description="Disordered" evidence="6">
    <location>
        <begin position="1246"/>
        <end position="1289"/>
    </location>
</feature>
<evidence type="ECO:0000256" key="6">
    <source>
        <dbReference type="SAM" id="MobiDB-lite"/>
    </source>
</evidence>
<dbReference type="InterPro" id="IPR004170">
    <property type="entry name" value="WWE_dom"/>
</dbReference>
<keyword evidence="5" id="KW-0539">Nucleus</keyword>
<dbReference type="CDD" id="cd01439">
    <property type="entry name" value="TCCD_inducible_PARP_like"/>
    <property type="match status" value="1"/>
</dbReference>
<keyword evidence="4" id="KW-0520">NAD</keyword>
<gene>
    <name evidence="7" type="ORF">OFUS_LOCUS7966</name>
</gene>
<dbReference type="GO" id="GO:0005737">
    <property type="term" value="C:cytoplasm"/>
    <property type="evidence" value="ECO:0007669"/>
    <property type="project" value="TreeGrafter"/>
</dbReference>
<dbReference type="PROSITE" id="PS51059">
    <property type="entry name" value="PARP_CATALYTIC"/>
    <property type="match status" value="1"/>
</dbReference>
<evidence type="ECO:0000256" key="5">
    <source>
        <dbReference type="ARBA" id="ARBA00023242"/>
    </source>
</evidence>
<feature type="compositionally biased region" description="Basic residues" evidence="6">
    <location>
        <begin position="1506"/>
        <end position="1515"/>
    </location>
</feature>
<dbReference type="InterPro" id="IPR002589">
    <property type="entry name" value="Macro_dom"/>
</dbReference>
<dbReference type="Gene3D" id="3.90.228.10">
    <property type="match status" value="1"/>
</dbReference>
<dbReference type="InterPro" id="IPR012317">
    <property type="entry name" value="Poly(ADP-ribose)pol_cat_dom"/>
</dbReference>
<dbReference type="InterPro" id="IPR052056">
    <property type="entry name" value="Mono-ARTD/PARP"/>
</dbReference>
<evidence type="ECO:0000256" key="2">
    <source>
        <dbReference type="ARBA" id="ARBA00022676"/>
    </source>
</evidence>
<feature type="region of interest" description="Disordered" evidence="6">
    <location>
        <begin position="374"/>
        <end position="393"/>
    </location>
</feature>
<dbReference type="Gene3D" id="3.40.220.10">
    <property type="entry name" value="Leucine Aminopeptidase, subunit E, domain 1"/>
    <property type="match status" value="3"/>
</dbReference>
<evidence type="ECO:0000256" key="4">
    <source>
        <dbReference type="ARBA" id="ARBA00023027"/>
    </source>
</evidence>
<dbReference type="SUPFAM" id="SSF54928">
    <property type="entry name" value="RNA-binding domain, RBD"/>
    <property type="match status" value="2"/>
</dbReference>
<accession>A0A8J1UCM8</accession>
<protein>
    <submittedName>
        <fullName evidence="7">Uncharacterized protein</fullName>
    </submittedName>
</protein>
<dbReference type="PANTHER" id="PTHR14453:SF67">
    <property type="entry name" value="POLY [ADP-RIBOSE] POLYMERASE"/>
    <property type="match status" value="1"/>
</dbReference>
<comment type="caution">
    <text evidence="7">The sequence shown here is derived from an EMBL/GenBank/DDBJ whole genome shotgun (WGS) entry which is preliminary data.</text>
</comment>
<evidence type="ECO:0000313" key="7">
    <source>
        <dbReference type="EMBL" id="CAH1781382.1"/>
    </source>
</evidence>
<name>A0A8J1UCM8_OWEFU</name>
<evidence type="ECO:0000256" key="3">
    <source>
        <dbReference type="ARBA" id="ARBA00022679"/>
    </source>
</evidence>
<proteinExistence type="predicted"/>
<feature type="region of interest" description="Disordered" evidence="6">
    <location>
        <begin position="1480"/>
        <end position="1523"/>
    </location>
</feature>
<dbReference type="GO" id="GO:0070212">
    <property type="term" value="P:protein poly-ADP-ribosylation"/>
    <property type="evidence" value="ECO:0007669"/>
    <property type="project" value="TreeGrafter"/>
</dbReference>
<dbReference type="GO" id="GO:1990404">
    <property type="term" value="F:NAD+-protein mono-ADP-ribosyltransferase activity"/>
    <property type="evidence" value="ECO:0007669"/>
    <property type="project" value="TreeGrafter"/>
</dbReference>
<dbReference type="SUPFAM" id="SSF56399">
    <property type="entry name" value="ADP-ribosylation"/>
    <property type="match status" value="1"/>
</dbReference>
<dbReference type="GO" id="GO:0003950">
    <property type="term" value="F:NAD+ poly-ADP-ribosyltransferase activity"/>
    <property type="evidence" value="ECO:0007669"/>
    <property type="project" value="UniProtKB-UniRule"/>
</dbReference>
<dbReference type="SMART" id="SM00506">
    <property type="entry name" value="A1pp"/>
    <property type="match status" value="3"/>
</dbReference>
<comment type="subcellular location">
    <subcellularLocation>
        <location evidence="1">Nucleus</location>
    </subcellularLocation>
</comment>
<dbReference type="Pfam" id="PF01661">
    <property type="entry name" value="Macro"/>
    <property type="match status" value="3"/>
</dbReference>
<dbReference type="GO" id="GO:0005634">
    <property type="term" value="C:nucleus"/>
    <property type="evidence" value="ECO:0007669"/>
    <property type="project" value="UniProtKB-SubCell"/>
</dbReference>
<dbReference type="PROSITE" id="PS50102">
    <property type="entry name" value="RRM"/>
    <property type="match status" value="1"/>
</dbReference>
<dbReference type="EMBL" id="CAIIXF020000004">
    <property type="protein sequence ID" value="CAH1781382.1"/>
    <property type="molecule type" value="Genomic_DNA"/>
</dbReference>
<keyword evidence="2" id="KW-0328">Glycosyltransferase</keyword>
<dbReference type="GO" id="GO:0003723">
    <property type="term" value="F:RNA binding"/>
    <property type="evidence" value="ECO:0007669"/>
    <property type="project" value="UniProtKB-UniRule"/>
</dbReference>
<reference evidence="7" key="1">
    <citation type="submission" date="2022-03" db="EMBL/GenBank/DDBJ databases">
        <authorList>
            <person name="Martin C."/>
        </authorList>
    </citation>
    <scope>NUCLEOTIDE SEQUENCE</scope>
</reference>
<dbReference type="Gene3D" id="3.30.720.50">
    <property type="match status" value="1"/>
</dbReference>
<dbReference type="InterPro" id="IPR037197">
    <property type="entry name" value="WWE_dom_sf"/>
</dbReference>
<feature type="region of interest" description="Disordered" evidence="6">
    <location>
        <begin position="1710"/>
        <end position="1741"/>
    </location>
</feature>
<dbReference type="InterPro" id="IPR035979">
    <property type="entry name" value="RBD_domain_sf"/>
</dbReference>
<evidence type="ECO:0000313" key="8">
    <source>
        <dbReference type="Proteomes" id="UP000749559"/>
    </source>
</evidence>